<feature type="binding site" evidence="7">
    <location>
        <position position="41"/>
    </location>
    <ligand>
        <name>ATP</name>
        <dbReference type="ChEBI" id="CHEBI:30616"/>
    </ligand>
</feature>
<dbReference type="Pfam" id="PF00069">
    <property type="entry name" value="Pkinase"/>
    <property type="match status" value="1"/>
</dbReference>
<dbReference type="EC" id="2.7.11.1" evidence="1"/>
<keyword evidence="5 11" id="KW-0418">Kinase</keyword>
<dbReference type="InterPro" id="IPR011009">
    <property type="entry name" value="Kinase-like_dom_sf"/>
</dbReference>
<evidence type="ECO:0000256" key="3">
    <source>
        <dbReference type="ARBA" id="ARBA00022679"/>
    </source>
</evidence>
<gene>
    <name evidence="11" type="ORF">HNR67_000357</name>
</gene>
<dbReference type="SUPFAM" id="SSF56112">
    <property type="entry name" value="Protein kinase-like (PK-like)"/>
    <property type="match status" value="1"/>
</dbReference>
<name>A0A7W7C6S8_9PSEU</name>
<feature type="compositionally biased region" description="Polar residues" evidence="8">
    <location>
        <begin position="326"/>
        <end position="335"/>
    </location>
</feature>
<feature type="region of interest" description="Disordered" evidence="8">
    <location>
        <begin position="443"/>
        <end position="476"/>
    </location>
</feature>
<keyword evidence="3" id="KW-0808">Transferase</keyword>
<dbReference type="CDD" id="cd14014">
    <property type="entry name" value="STKc_PknB_like"/>
    <property type="match status" value="1"/>
</dbReference>
<keyword evidence="9" id="KW-0472">Membrane</keyword>
<evidence type="ECO:0000256" key="7">
    <source>
        <dbReference type="PROSITE-ProRule" id="PRU10141"/>
    </source>
</evidence>
<dbReference type="InterPro" id="IPR017441">
    <property type="entry name" value="Protein_kinase_ATP_BS"/>
</dbReference>
<dbReference type="Gene3D" id="1.10.510.10">
    <property type="entry name" value="Transferase(Phosphotransferase) domain 1"/>
    <property type="match status" value="1"/>
</dbReference>
<feature type="compositionally biased region" description="Low complexity" evidence="8">
    <location>
        <begin position="363"/>
        <end position="373"/>
    </location>
</feature>
<dbReference type="PROSITE" id="PS00107">
    <property type="entry name" value="PROTEIN_KINASE_ATP"/>
    <property type="match status" value="1"/>
</dbReference>
<dbReference type="RefSeq" id="WP_185000254.1">
    <property type="nucleotide sequence ID" value="NZ_BAAAUI010000011.1"/>
</dbReference>
<dbReference type="Proteomes" id="UP000533598">
    <property type="component" value="Unassembled WGS sequence"/>
</dbReference>
<feature type="region of interest" description="Disordered" evidence="8">
    <location>
        <begin position="567"/>
        <end position="586"/>
    </location>
</feature>
<dbReference type="InterPro" id="IPR008271">
    <property type="entry name" value="Ser/Thr_kinase_AS"/>
</dbReference>
<dbReference type="Gene3D" id="3.30.200.20">
    <property type="entry name" value="Phosphorylase Kinase, domain 1"/>
    <property type="match status" value="1"/>
</dbReference>
<dbReference type="PROSITE" id="PS00108">
    <property type="entry name" value="PROTEIN_KINASE_ST"/>
    <property type="match status" value="1"/>
</dbReference>
<evidence type="ECO:0000256" key="1">
    <source>
        <dbReference type="ARBA" id="ARBA00012513"/>
    </source>
</evidence>
<dbReference type="PROSITE" id="PS50011">
    <property type="entry name" value="PROTEIN_KINASE_DOM"/>
    <property type="match status" value="1"/>
</dbReference>
<protein>
    <recommendedName>
        <fullName evidence="1">non-specific serine/threonine protein kinase</fullName>
        <ecNumber evidence="1">2.7.11.1</ecNumber>
    </recommendedName>
</protein>
<sequence length="586" mass="61652">MSDEGRLVSGRYRLTRRIGAGAMGVVWQAKDERLQRVVAVKQLLLQPNLEHSEAEEAKQRAMREGRIAARLQHPNAIGVFDVAEDDGAPWLVMEYLPSRSLAAVVSDEGPLPPREVARIGAQVALALWAAHQAGIVHRDVKPGNILIGDDGTVKITDFGISRAQGDVTVTRTGMLAGTPAYLAPEVAKGYEPGAPSDVFSLGSTLYAVVEGEPPFGLNENTLALLHSVAAGVVRPPQMAGPLTPVLMHLLRPQPNDRPNMTQASEALSAVAAGRQSALSTPPGGWATVVTPTTQLPNGPSAPTQSMPPALQSHPQALQSPRLHQGSGPQIQNQPPMTRLDARPLSDAPMTRVGPPTPPPRPHPATNTGGRPIGPIGPGGPGGSVKNAPPPPPERSRRKTILLAAAAVVVAALVGVLIANYAFNNNTGNAGPQTSDVLVPTTAAAPTKKTTPKKTTAEATSSSSTTTSTTTTSAAPTLAPEDMVSEVKKYYALLPDRAEAAWQRLGPAMQQKTPFASYKKFWDEIKDVEVGDVTAQGKDKVRVQLTYTKKNGEQNESSETRVLTMVPNADTGAAQINGDQRTGGGNN</sequence>
<evidence type="ECO:0000256" key="2">
    <source>
        <dbReference type="ARBA" id="ARBA00022527"/>
    </source>
</evidence>
<keyword evidence="6 7" id="KW-0067">ATP-binding</keyword>
<keyword evidence="9" id="KW-0812">Transmembrane</keyword>
<evidence type="ECO:0000259" key="10">
    <source>
        <dbReference type="PROSITE" id="PS50011"/>
    </source>
</evidence>
<dbReference type="GO" id="GO:0004674">
    <property type="term" value="F:protein serine/threonine kinase activity"/>
    <property type="evidence" value="ECO:0007669"/>
    <property type="project" value="UniProtKB-KW"/>
</dbReference>
<evidence type="ECO:0000256" key="4">
    <source>
        <dbReference type="ARBA" id="ARBA00022741"/>
    </source>
</evidence>
<keyword evidence="12" id="KW-1185">Reference proteome</keyword>
<reference evidence="11 12" key="1">
    <citation type="submission" date="2020-08" db="EMBL/GenBank/DDBJ databases">
        <title>Sequencing the genomes of 1000 actinobacteria strains.</title>
        <authorList>
            <person name="Klenk H.-P."/>
        </authorList>
    </citation>
    <scope>NUCLEOTIDE SEQUENCE [LARGE SCALE GENOMIC DNA]</scope>
    <source>
        <strain evidence="11 12">DSM 44230</strain>
    </source>
</reference>
<accession>A0A7W7C6S8</accession>
<feature type="compositionally biased region" description="Polar residues" evidence="8">
    <location>
        <begin position="289"/>
        <end position="318"/>
    </location>
</feature>
<feature type="domain" description="Protein kinase" evidence="10">
    <location>
        <begin position="12"/>
        <end position="270"/>
    </location>
</feature>
<feature type="transmembrane region" description="Helical" evidence="9">
    <location>
        <begin position="400"/>
        <end position="422"/>
    </location>
</feature>
<organism evidence="11 12">
    <name type="scientific">Crossiella cryophila</name>
    <dbReference type="NCBI Taxonomy" id="43355"/>
    <lineage>
        <taxon>Bacteria</taxon>
        <taxon>Bacillati</taxon>
        <taxon>Actinomycetota</taxon>
        <taxon>Actinomycetes</taxon>
        <taxon>Pseudonocardiales</taxon>
        <taxon>Pseudonocardiaceae</taxon>
        <taxon>Crossiella</taxon>
    </lineage>
</organism>
<dbReference type="GO" id="GO:0005524">
    <property type="term" value="F:ATP binding"/>
    <property type="evidence" value="ECO:0007669"/>
    <property type="project" value="UniProtKB-UniRule"/>
</dbReference>
<evidence type="ECO:0000256" key="9">
    <source>
        <dbReference type="SAM" id="Phobius"/>
    </source>
</evidence>
<evidence type="ECO:0000256" key="8">
    <source>
        <dbReference type="SAM" id="MobiDB-lite"/>
    </source>
</evidence>
<dbReference type="EMBL" id="JACHMH010000001">
    <property type="protein sequence ID" value="MBB4674239.1"/>
    <property type="molecule type" value="Genomic_DNA"/>
</dbReference>
<evidence type="ECO:0000256" key="5">
    <source>
        <dbReference type="ARBA" id="ARBA00022777"/>
    </source>
</evidence>
<dbReference type="InterPro" id="IPR000719">
    <property type="entry name" value="Prot_kinase_dom"/>
</dbReference>
<evidence type="ECO:0000313" key="12">
    <source>
        <dbReference type="Proteomes" id="UP000533598"/>
    </source>
</evidence>
<dbReference type="PANTHER" id="PTHR43289">
    <property type="entry name" value="MITOGEN-ACTIVATED PROTEIN KINASE KINASE KINASE 20-RELATED"/>
    <property type="match status" value="1"/>
</dbReference>
<evidence type="ECO:0000256" key="6">
    <source>
        <dbReference type="ARBA" id="ARBA00022840"/>
    </source>
</evidence>
<evidence type="ECO:0000313" key="11">
    <source>
        <dbReference type="EMBL" id="MBB4674239.1"/>
    </source>
</evidence>
<keyword evidence="4 7" id="KW-0547">Nucleotide-binding</keyword>
<feature type="region of interest" description="Disordered" evidence="8">
    <location>
        <begin position="266"/>
        <end position="395"/>
    </location>
</feature>
<dbReference type="AlphaFoldDB" id="A0A7W7C6S8"/>
<keyword evidence="2 11" id="KW-0723">Serine/threonine-protein kinase</keyword>
<comment type="caution">
    <text evidence="11">The sequence shown here is derived from an EMBL/GenBank/DDBJ whole genome shotgun (WGS) entry which is preliminary data.</text>
</comment>
<proteinExistence type="predicted"/>
<dbReference type="SMART" id="SM00220">
    <property type="entry name" value="S_TKc"/>
    <property type="match status" value="1"/>
</dbReference>
<keyword evidence="9" id="KW-1133">Transmembrane helix</keyword>
<dbReference type="PANTHER" id="PTHR43289:SF6">
    <property type="entry name" value="SERINE_THREONINE-PROTEIN KINASE NEKL-3"/>
    <property type="match status" value="1"/>
</dbReference>